<keyword evidence="1" id="KW-1133">Transmembrane helix</keyword>
<evidence type="ECO:0000313" key="2">
    <source>
        <dbReference type="EMBL" id="PJZ54832.1"/>
    </source>
</evidence>
<gene>
    <name evidence="2" type="primary">pgsC</name>
    <name evidence="3" type="ORF">CH376_10610</name>
    <name evidence="2" type="ORF">CH380_03740</name>
</gene>
<accession>A0A2M9YTG8</accession>
<dbReference type="NCBIfam" id="TIGR04011">
    <property type="entry name" value="poly_gGlu_PgsC"/>
    <property type="match status" value="1"/>
</dbReference>
<dbReference type="EMBL" id="NPDU01000023">
    <property type="protein sequence ID" value="PJZ61990.1"/>
    <property type="molecule type" value="Genomic_DNA"/>
</dbReference>
<comment type="caution">
    <text evidence="2">The sequence shown here is derived from an EMBL/GenBank/DDBJ whole genome shotgun (WGS) entry which is preliminary data.</text>
</comment>
<dbReference type="Pfam" id="PF14102">
    <property type="entry name" value="Caps_synth_CapC"/>
    <property type="match status" value="1"/>
</dbReference>
<dbReference type="PRINTS" id="PR01759">
    <property type="entry name" value="CAPSULEPROTC"/>
</dbReference>
<dbReference type="GO" id="GO:0016020">
    <property type="term" value="C:membrane"/>
    <property type="evidence" value="ECO:0007669"/>
    <property type="project" value="InterPro"/>
</dbReference>
<dbReference type="RefSeq" id="WP_100784398.1">
    <property type="nucleotide sequence ID" value="NZ_NPDU01000023.1"/>
</dbReference>
<dbReference type="EMBL" id="NPDV01000002">
    <property type="protein sequence ID" value="PJZ54832.1"/>
    <property type="molecule type" value="Genomic_DNA"/>
</dbReference>
<dbReference type="Proteomes" id="UP000232188">
    <property type="component" value="Unassembled WGS sequence"/>
</dbReference>
<evidence type="ECO:0000256" key="1">
    <source>
        <dbReference type="SAM" id="Phobius"/>
    </source>
</evidence>
<dbReference type="GO" id="GO:0045227">
    <property type="term" value="P:capsule polysaccharide biosynthetic process"/>
    <property type="evidence" value="ECO:0007669"/>
    <property type="project" value="InterPro"/>
</dbReference>
<organism evidence="2 5">
    <name type="scientific">Leptospira adleri</name>
    <dbReference type="NCBI Taxonomy" id="2023186"/>
    <lineage>
        <taxon>Bacteria</taxon>
        <taxon>Pseudomonadati</taxon>
        <taxon>Spirochaetota</taxon>
        <taxon>Spirochaetia</taxon>
        <taxon>Leptospirales</taxon>
        <taxon>Leptospiraceae</taxon>
        <taxon>Leptospira</taxon>
    </lineage>
</organism>
<evidence type="ECO:0000313" key="5">
    <source>
        <dbReference type="Proteomes" id="UP000232188"/>
    </source>
</evidence>
<dbReference type="Proteomes" id="UP000232149">
    <property type="component" value="Unassembled WGS sequence"/>
</dbReference>
<name>A0A2M9YTG8_9LEPT</name>
<keyword evidence="4" id="KW-1185">Reference proteome</keyword>
<evidence type="ECO:0000313" key="3">
    <source>
        <dbReference type="EMBL" id="PJZ61990.1"/>
    </source>
</evidence>
<feature type="transmembrane region" description="Helical" evidence="1">
    <location>
        <begin position="74"/>
        <end position="92"/>
    </location>
</feature>
<keyword evidence="1" id="KW-0812">Transmembrane</keyword>
<proteinExistence type="predicted"/>
<sequence length="152" mass="16903">MEILTLSIGIGIFLGFFLWEKTGLSPGGWVVPGYVAFCFLQPWTLLLLFTNSLLTLAVYRILETSFLSFGQRKTAFFLLVSILISLISQEIGKAHFESIINLEYRWIGHILPGLIAISAEKQGFFRTISATVLCSSLVRLLLLGLLGETFSP</sequence>
<evidence type="ECO:0000313" key="4">
    <source>
        <dbReference type="Proteomes" id="UP000232149"/>
    </source>
</evidence>
<protein>
    <submittedName>
        <fullName evidence="2">Poly-gamma-glutamate biosynthesis protein PgsC</fullName>
    </submittedName>
</protein>
<dbReference type="InterPro" id="IPR008338">
    <property type="entry name" value="Capsule_biosynth_CapC"/>
</dbReference>
<feature type="transmembrane region" description="Helical" evidence="1">
    <location>
        <begin position="34"/>
        <end position="62"/>
    </location>
</feature>
<reference evidence="4 5" key="1">
    <citation type="submission" date="2017-07" db="EMBL/GenBank/DDBJ databases">
        <title>Leptospira spp. isolated from tropical soils.</title>
        <authorList>
            <person name="Thibeaux R."/>
            <person name="Iraola G."/>
            <person name="Ferres I."/>
            <person name="Bierque E."/>
            <person name="Girault D."/>
            <person name="Soupe-Gilbert M.-E."/>
            <person name="Picardeau M."/>
            <person name="Goarant C."/>
        </authorList>
    </citation>
    <scope>NUCLEOTIDE SEQUENCE [LARGE SCALE GENOMIC DNA]</scope>
    <source>
        <strain evidence="2 5">FH2-B-C1</strain>
        <strain evidence="3 4">FH2-B-D1</strain>
    </source>
</reference>
<keyword evidence="1" id="KW-0472">Membrane</keyword>
<dbReference type="AlphaFoldDB" id="A0A2M9YTG8"/>